<organism evidence="2 3">
    <name type="scientific">Cadophora malorum</name>
    <dbReference type="NCBI Taxonomy" id="108018"/>
    <lineage>
        <taxon>Eukaryota</taxon>
        <taxon>Fungi</taxon>
        <taxon>Dikarya</taxon>
        <taxon>Ascomycota</taxon>
        <taxon>Pezizomycotina</taxon>
        <taxon>Leotiomycetes</taxon>
        <taxon>Helotiales</taxon>
        <taxon>Ploettnerulaceae</taxon>
        <taxon>Cadophora</taxon>
    </lineage>
</organism>
<accession>A0A8H7TCN0</accession>
<keyword evidence="3" id="KW-1185">Reference proteome</keyword>
<evidence type="ECO:0000313" key="2">
    <source>
        <dbReference type="EMBL" id="KAG4419134.1"/>
    </source>
</evidence>
<dbReference type="OrthoDB" id="3544038at2759"/>
<comment type="caution">
    <text evidence="2">The sequence shown here is derived from an EMBL/GenBank/DDBJ whole genome shotgun (WGS) entry which is preliminary data.</text>
</comment>
<gene>
    <name evidence="2" type="ORF">IFR04_007730</name>
</gene>
<proteinExistence type="predicted"/>
<feature type="region of interest" description="Disordered" evidence="1">
    <location>
        <begin position="35"/>
        <end position="54"/>
    </location>
</feature>
<dbReference type="Proteomes" id="UP000664132">
    <property type="component" value="Unassembled WGS sequence"/>
</dbReference>
<name>A0A8H7TCN0_9HELO</name>
<feature type="compositionally biased region" description="Polar residues" evidence="1">
    <location>
        <begin position="38"/>
        <end position="52"/>
    </location>
</feature>
<evidence type="ECO:0000256" key="1">
    <source>
        <dbReference type="SAM" id="MobiDB-lite"/>
    </source>
</evidence>
<dbReference type="EMBL" id="JAFJYH010000112">
    <property type="protein sequence ID" value="KAG4419134.1"/>
    <property type="molecule type" value="Genomic_DNA"/>
</dbReference>
<reference evidence="2" key="1">
    <citation type="submission" date="2021-02" db="EMBL/GenBank/DDBJ databases">
        <title>Genome sequence Cadophora malorum strain M34.</title>
        <authorList>
            <person name="Stefanovic E."/>
            <person name="Vu D."/>
            <person name="Scully C."/>
            <person name="Dijksterhuis J."/>
            <person name="Roader J."/>
            <person name="Houbraken J."/>
        </authorList>
    </citation>
    <scope>NUCLEOTIDE SEQUENCE</scope>
    <source>
        <strain evidence="2">M34</strain>
    </source>
</reference>
<sequence>MVLVFLTFLAGKVIYDERRERKMRKAELSEATAKALRSKQQVTPPPNITVTPDASPVYVASEQDFGPPAYQKEDAPSPTLSAESLVSLERVDTLPISEKTPARFILD</sequence>
<evidence type="ECO:0000313" key="3">
    <source>
        <dbReference type="Proteomes" id="UP000664132"/>
    </source>
</evidence>
<dbReference type="AlphaFoldDB" id="A0A8H7TCN0"/>
<protein>
    <submittedName>
        <fullName evidence="2">Uncharacterized protein</fullName>
    </submittedName>
</protein>